<gene>
    <name evidence="1" type="ORF">G443_001356</name>
</gene>
<accession>A0ABT1JF27</accession>
<evidence type="ECO:0000313" key="2">
    <source>
        <dbReference type="Proteomes" id="UP000791080"/>
    </source>
</evidence>
<organism evidence="1 2">
    <name type="scientific">Actinoalloteichus caeruleus DSM 43889</name>
    <dbReference type="NCBI Taxonomy" id="1120930"/>
    <lineage>
        <taxon>Bacteria</taxon>
        <taxon>Bacillati</taxon>
        <taxon>Actinomycetota</taxon>
        <taxon>Actinomycetes</taxon>
        <taxon>Pseudonocardiales</taxon>
        <taxon>Pseudonocardiaceae</taxon>
        <taxon>Actinoalloteichus</taxon>
        <taxon>Actinoalloteichus cyanogriseus</taxon>
    </lineage>
</organism>
<dbReference type="Proteomes" id="UP000791080">
    <property type="component" value="Unassembled WGS sequence"/>
</dbReference>
<evidence type="ECO:0000313" key="1">
    <source>
        <dbReference type="EMBL" id="MCP2331086.1"/>
    </source>
</evidence>
<reference evidence="1 2" key="1">
    <citation type="submission" date="2013-07" db="EMBL/GenBank/DDBJ databases">
        <authorList>
            <consortium name="DOE Joint Genome Institute"/>
            <person name="Reeve W."/>
            <person name="Huntemann M."/>
            <person name="Han J."/>
            <person name="Chen A."/>
            <person name="Kyrpides N."/>
            <person name="Mavromatis K."/>
            <person name="Markowitz V."/>
            <person name="Palaniappan K."/>
            <person name="Ivanova N."/>
            <person name="Schaumberg A."/>
            <person name="Pati A."/>
            <person name="Liolios K."/>
            <person name="Nordberg H.P."/>
            <person name="Cantor M.N."/>
            <person name="Hua S.X."/>
            <person name="Woyke T."/>
        </authorList>
    </citation>
    <scope>NUCLEOTIDE SEQUENCE [LARGE SCALE GENOMIC DNA]</scope>
    <source>
        <strain evidence="1 2">DSM 43889</strain>
    </source>
</reference>
<protein>
    <submittedName>
        <fullName evidence="1">Uncharacterized protein</fullName>
    </submittedName>
</protein>
<proteinExistence type="predicted"/>
<dbReference type="RefSeq" id="WP_026420481.1">
    <property type="nucleotide sequence ID" value="NZ_AUBJ02000001.1"/>
</dbReference>
<reference evidence="1 2" key="2">
    <citation type="submission" date="2022-06" db="EMBL/GenBank/DDBJ databases">
        <title>Genomic Encyclopedia of Type Strains, Phase I: the one thousand microbial genomes (KMG-I) project.</title>
        <authorList>
            <person name="Kyrpides N."/>
        </authorList>
    </citation>
    <scope>NUCLEOTIDE SEQUENCE [LARGE SCALE GENOMIC DNA]</scope>
    <source>
        <strain evidence="1 2">DSM 43889</strain>
    </source>
</reference>
<comment type="caution">
    <text evidence="1">The sequence shown here is derived from an EMBL/GenBank/DDBJ whole genome shotgun (WGS) entry which is preliminary data.</text>
</comment>
<dbReference type="EMBL" id="AUBJ02000001">
    <property type="protein sequence ID" value="MCP2331086.1"/>
    <property type="molecule type" value="Genomic_DNA"/>
</dbReference>
<keyword evidence="2" id="KW-1185">Reference proteome</keyword>
<sequence>MDTLPERQGIEGNDQEKGWLEGLTDYLVALAGTARWLGCGLEEVRRLLASAATAVARLVGVVGATCPRAPGCEPALRSGGMVHAATHTVAVIRSFVPAATALAAPR</sequence>
<name>A0ABT1JF27_ACTCY</name>